<feature type="domain" description="SSD" evidence="7">
    <location>
        <begin position="290"/>
        <end position="401"/>
    </location>
</feature>
<feature type="transmembrane region" description="Helical" evidence="6">
    <location>
        <begin position="340"/>
        <end position="364"/>
    </location>
</feature>
<keyword evidence="9" id="KW-1185">Reference proteome</keyword>
<dbReference type="AlphaFoldDB" id="A0AAE3K9G5"/>
<feature type="transmembrane region" description="Helical" evidence="6">
    <location>
        <begin position="249"/>
        <end position="268"/>
    </location>
</feature>
<evidence type="ECO:0000256" key="1">
    <source>
        <dbReference type="ARBA" id="ARBA00004651"/>
    </source>
</evidence>
<dbReference type="PROSITE" id="PS50156">
    <property type="entry name" value="SSD"/>
    <property type="match status" value="2"/>
</dbReference>
<evidence type="ECO:0000259" key="7">
    <source>
        <dbReference type="PROSITE" id="PS50156"/>
    </source>
</evidence>
<evidence type="ECO:0000313" key="9">
    <source>
        <dbReference type="Proteomes" id="UP001203207"/>
    </source>
</evidence>
<keyword evidence="3 6" id="KW-0812">Transmembrane</keyword>
<feature type="transmembrane region" description="Helical" evidence="6">
    <location>
        <begin position="730"/>
        <end position="748"/>
    </location>
</feature>
<reference evidence="8" key="2">
    <citation type="submission" date="2022-02" db="EMBL/GenBank/DDBJ databases">
        <authorList>
            <person name="Elcheninov A.G."/>
            <person name="Sorokin D.Y."/>
            <person name="Kublanov I.V."/>
        </authorList>
    </citation>
    <scope>NUCLEOTIDE SEQUENCE</scope>
    <source>
        <strain evidence="8">AArc-St2</strain>
    </source>
</reference>
<feature type="transmembrane region" description="Helical" evidence="6">
    <location>
        <begin position="776"/>
        <end position="796"/>
    </location>
</feature>
<evidence type="ECO:0000313" key="8">
    <source>
        <dbReference type="EMBL" id="MCL9817570.1"/>
    </source>
</evidence>
<name>A0AAE3K9G5_9EURY</name>
<evidence type="ECO:0000256" key="6">
    <source>
        <dbReference type="SAM" id="Phobius"/>
    </source>
</evidence>
<feature type="transmembrane region" description="Helical" evidence="6">
    <location>
        <begin position="20"/>
        <end position="45"/>
    </location>
</feature>
<comment type="subcellular location">
    <subcellularLocation>
        <location evidence="1">Cell membrane</location>
        <topology evidence="1">Multi-pass membrane protein</topology>
    </subcellularLocation>
</comment>
<accession>A0AAE3K9G5</accession>
<dbReference type="Gene3D" id="1.20.1640.10">
    <property type="entry name" value="Multidrug efflux transporter AcrB transmembrane domain"/>
    <property type="match status" value="2"/>
</dbReference>
<keyword evidence="2" id="KW-1003">Cell membrane</keyword>
<comment type="caution">
    <text evidence="8">The sequence shown here is derived from an EMBL/GenBank/DDBJ whole genome shotgun (WGS) entry which is preliminary data.</text>
</comment>
<dbReference type="SUPFAM" id="SSF82866">
    <property type="entry name" value="Multidrug efflux transporter AcrB transmembrane domain"/>
    <property type="match status" value="2"/>
</dbReference>
<feature type="transmembrane region" description="Helical" evidence="6">
    <location>
        <begin position="275"/>
        <end position="295"/>
    </location>
</feature>
<protein>
    <submittedName>
        <fullName evidence="8">MMPL family transporter</fullName>
    </submittedName>
</protein>
<organism evidence="8 9">
    <name type="scientific">Natronocalculus amylovorans</name>
    <dbReference type="NCBI Taxonomy" id="2917812"/>
    <lineage>
        <taxon>Archaea</taxon>
        <taxon>Methanobacteriati</taxon>
        <taxon>Methanobacteriota</taxon>
        <taxon>Stenosarchaea group</taxon>
        <taxon>Halobacteria</taxon>
        <taxon>Halobacteriales</taxon>
        <taxon>Haloferacaceae</taxon>
        <taxon>Natronocalculus</taxon>
    </lineage>
</organism>
<dbReference type="EMBL" id="JAKRVX010000004">
    <property type="protein sequence ID" value="MCL9817570.1"/>
    <property type="molecule type" value="Genomic_DNA"/>
</dbReference>
<dbReference type="InterPro" id="IPR004869">
    <property type="entry name" value="MMPL_dom"/>
</dbReference>
<evidence type="ECO:0000256" key="2">
    <source>
        <dbReference type="ARBA" id="ARBA00022475"/>
    </source>
</evidence>
<dbReference type="InterPro" id="IPR000731">
    <property type="entry name" value="SSD"/>
</dbReference>
<dbReference type="Pfam" id="PF03176">
    <property type="entry name" value="MMPL"/>
    <property type="match status" value="2"/>
</dbReference>
<feature type="transmembrane region" description="Helical" evidence="6">
    <location>
        <begin position="672"/>
        <end position="691"/>
    </location>
</feature>
<evidence type="ECO:0000256" key="3">
    <source>
        <dbReference type="ARBA" id="ARBA00022692"/>
    </source>
</evidence>
<feature type="transmembrane region" description="Helical" evidence="6">
    <location>
        <begin position="703"/>
        <end position="724"/>
    </location>
</feature>
<dbReference type="GO" id="GO:0005886">
    <property type="term" value="C:plasma membrane"/>
    <property type="evidence" value="ECO:0007669"/>
    <property type="project" value="UniProtKB-SubCell"/>
</dbReference>
<dbReference type="RefSeq" id="WP_250584786.1">
    <property type="nucleotide sequence ID" value="NZ_JAKRVX010000004.1"/>
</dbReference>
<feature type="transmembrane region" description="Helical" evidence="6">
    <location>
        <begin position="301"/>
        <end position="319"/>
    </location>
</feature>
<evidence type="ECO:0000256" key="4">
    <source>
        <dbReference type="ARBA" id="ARBA00022989"/>
    </source>
</evidence>
<keyword evidence="5 6" id="KW-0472">Membrane</keyword>
<sequence length="839" mass="88050">MDLVDRYVQFIQQHSKATVLIVLLLIGVVGYGVTMTDGGFVIAGFDSDSPEADAAAYIDDNFDTGDETVTTLVVIRDQSGSDRAVTKDALLESLELQQAIRENETIAPTLSEGSPSFGLANIVGFVSLADADGPPPSDPTLEDQIQAIENQSESRIAEIVSDLTEDGDQDILGFFPSTFDPDTGAAEAQLLIVTHDRGEPSADELPSELVAAQVAINELASSGDSEFDRFAFGPGIVDELAGQATGESFALIGPIALVLVLVLLTIAYRDIIDITLGLGGIVLVLAWMGGFVGWLNIEFTQILIAVPFLLIGLSIDYALHVVMRYREEREKPGADVTRATVLGLTGVVVAIGATTITTTIGFFSNLTSDVGSISDFGLLSGLGIIAAFVIFGALLPAVKYEIELFLEARGIDRQKSAFGTGGLAAKLLGVGAVGAKRAPVVIVAIVLLVSLAGVYGAVNVETSIDQNDFIPEDRPAWMDSVPEPFRPGEYKIKEHAIYLDTVFGGANEESAIDILIRGDVTDEATISGVAAATETASEQDVTFIFANGNAAVETPIDVIASIAEENETVETQFEASDTTDDGVPDTDIGQLFDTAFAADEEAMAAVVARDGAGGYEALRLDITVRGDASGAAVLTQMRSVAAVADEPSQVAAIATGPLIIVELVQESVLETLVTTFALTLVLVGVFLSLLFGRRHGSYSLGAVTMLPVLFALSWILGTMYLIGIPYNSETAIITGIAIGIGVDFAIHITERFVQERPTAVDAIGALDATVKGTGGALLASAVTTVAGFGILALTLVPSLQRFGIVTGLTIAFAWVASVLVLPSLLLLWDRYLADQAIAH</sequence>
<reference evidence="8" key="1">
    <citation type="journal article" date="2022" name="Syst. Appl. Microbiol.">
        <title>Natronocalculus amylovorans gen. nov., sp. nov., and Natranaeroarchaeum aerophilus sp. nov., dominant culturable amylolytic natronoarchaea from hypersaline soda lakes in southwestern Siberia.</title>
        <authorList>
            <person name="Sorokin D.Y."/>
            <person name="Elcheninov A.G."/>
            <person name="Khizhniak T.V."/>
            <person name="Koenen M."/>
            <person name="Bale N.J."/>
            <person name="Damste J.S.S."/>
            <person name="Kublanov I.V."/>
        </authorList>
    </citation>
    <scope>NUCLEOTIDE SEQUENCE</scope>
    <source>
        <strain evidence="8">AArc-St2</strain>
    </source>
</reference>
<dbReference type="PANTHER" id="PTHR33406">
    <property type="entry name" value="MEMBRANE PROTEIN MJ1562-RELATED"/>
    <property type="match status" value="1"/>
</dbReference>
<feature type="transmembrane region" description="Helical" evidence="6">
    <location>
        <begin position="376"/>
        <end position="398"/>
    </location>
</feature>
<proteinExistence type="predicted"/>
<dbReference type="InterPro" id="IPR050545">
    <property type="entry name" value="Mycobact_MmpL"/>
</dbReference>
<feature type="domain" description="SSD" evidence="7">
    <location>
        <begin position="667"/>
        <end position="827"/>
    </location>
</feature>
<gene>
    <name evidence="8" type="ORF">AArcSt2_11500</name>
</gene>
<keyword evidence="4 6" id="KW-1133">Transmembrane helix</keyword>
<feature type="transmembrane region" description="Helical" evidence="6">
    <location>
        <begin position="438"/>
        <end position="458"/>
    </location>
</feature>
<dbReference type="Proteomes" id="UP001203207">
    <property type="component" value="Unassembled WGS sequence"/>
</dbReference>
<evidence type="ECO:0000256" key="5">
    <source>
        <dbReference type="ARBA" id="ARBA00023136"/>
    </source>
</evidence>
<feature type="transmembrane region" description="Helical" evidence="6">
    <location>
        <begin position="802"/>
        <end position="828"/>
    </location>
</feature>
<dbReference type="PANTHER" id="PTHR33406:SF13">
    <property type="entry name" value="MEMBRANE PROTEIN YDFJ"/>
    <property type="match status" value="1"/>
</dbReference>